<dbReference type="EMBL" id="VSSQ01000342">
    <property type="protein sequence ID" value="MPL91891.1"/>
    <property type="molecule type" value="Genomic_DNA"/>
</dbReference>
<dbReference type="GO" id="GO:0046872">
    <property type="term" value="F:metal ion binding"/>
    <property type="evidence" value="ECO:0007669"/>
    <property type="project" value="UniProtKB-KW"/>
</dbReference>
<evidence type="ECO:0000256" key="6">
    <source>
        <dbReference type="ARBA" id="ARBA00022670"/>
    </source>
</evidence>
<evidence type="ECO:0000256" key="3">
    <source>
        <dbReference type="ARBA" id="ARBA00001947"/>
    </source>
</evidence>
<comment type="caution">
    <text evidence="10">The sequence shown here is derived from an EMBL/GenBank/DDBJ whole genome shotgun (WGS) entry which is preliminary data.</text>
</comment>
<sequence length="407" mass="45614">MDQKLIESYAELIIKKGINLQSGKNVLILTGPGIYYFARELSKSAYRHGATFVQVLLDDLDVLASRLASQNEDQLTFNPAYMKALDYEMCTEGWSYIRIDATEERLDHAELDQAKNQILGKAKRRFHEARSKKLMRSQLAWCVCCAPGPLWAKQVLGQHAATEDLMDVLKPILLLDQSDPGLAWEQKKEMLDRRRNHLNEQGIDTLHFKSSKTDLTIGFTDQARFTGGADSMPDGLQFFANLPTEEIFTTPDRMRADGYVTTTKPVNVLDVKTEDVRFVFKEGKIVEYSAREGKEALDTFFSIDEGTRRLGEVALVDETSPIARSNLIFNSILLDENASCHLALGDGYPTALANGAMLSTDEQLHEAGCNTSLMHIDFMIGSKDMDIDATTRDGNTFAVMRKGVFVF</sequence>
<reference evidence="10" key="1">
    <citation type="submission" date="2019-08" db="EMBL/GenBank/DDBJ databases">
        <authorList>
            <person name="Kucharzyk K."/>
            <person name="Murdoch R.W."/>
            <person name="Higgins S."/>
            <person name="Loffler F."/>
        </authorList>
    </citation>
    <scope>NUCLEOTIDE SEQUENCE</scope>
</reference>
<dbReference type="InterPro" id="IPR000787">
    <property type="entry name" value="Peptidase_M29"/>
</dbReference>
<keyword evidence="7" id="KW-0479">Metal-binding</keyword>
<dbReference type="InterPro" id="IPR035097">
    <property type="entry name" value="M29_N-terminal"/>
</dbReference>
<comment type="similarity">
    <text evidence="4">Belongs to the peptidase M29 family.</text>
</comment>
<evidence type="ECO:0000256" key="8">
    <source>
        <dbReference type="ARBA" id="ARBA00022801"/>
    </source>
</evidence>
<evidence type="ECO:0000256" key="4">
    <source>
        <dbReference type="ARBA" id="ARBA00008236"/>
    </source>
</evidence>
<dbReference type="Gene3D" id="3.40.1830.10">
    <property type="entry name" value="Thermophilic metalloprotease (M29)"/>
    <property type="match status" value="1"/>
</dbReference>
<dbReference type="GO" id="GO:0004177">
    <property type="term" value="F:aminopeptidase activity"/>
    <property type="evidence" value="ECO:0007669"/>
    <property type="project" value="UniProtKB-KW"/>
</dbReference>
<dbReference type="PANTHER" id="PTHR34448:SF3">
    <property type="entry name" value="AMINOPEPTIDASE AMPS"/>
    <property type="match status" value="1"/>
</dbReference>
<evidence type="ECO:0000256" key="7">
    <source>
        <dbReference type="ARBA" id="ARBA00022723"/>
    </source>
</evidence>
<protein>
    <submittedName>
        <fullName evidence="10">Aminopeptidase 2</fullName>
        <ecNumber evidence="10">3.4.11.-</ecNumber>
    </submittedName>
</protein>
<dbReference type="InterPro" id="IPR052170">
    <property type="entry name" value="M29_Exopeptidase"/>
</dbReference>
<keyword evidence="8 10" id="KW-0378">Hydrolase</keyword>
<dbReference type="GO" id="GO:0008237">
    <property type="term" value="F:metallopeptidase activity"/>
    <property type="evidence" value="ECO:0007669"/>
    <property type="project" value="UniProtKB-KW"/>
</dbReference>
<dbReference type="PANTHER" id="PTHR34448">
    <property type="entry name" value="AMINOPEPTIDASE"/>
    <property type="match status" value="1"/>
</dbReference>
<proteinExistence type="inferred from homology"/>
<evidence type="ECO:0000256" key="2">
    <source>
        <dbReference type="ARBA" id="ARBA00001946"/>
    </source>
</evidence>
<name>A0A644VKN1_9ZZZZ</name>
<dbReference type="PRINTS" id="PR00919">
    <property type="entry name" value="THERMOPTASE"/>
</dbReference>
<evidence type="ECO:0000256" key="5">
    <source>
        <dbReference type="ARBA" id="ARBA00022438"/>
    </source>
</evidence>
<dbReference type="EC" id="3.4.11.-" evidence="10"/>
<evidence type="ECO:0000256" key="9">
    <source>
        <dbReference type="ARBA" id="ARBA00023049"/>
    </source>
</evidence>
<accession>A0A644VKN1</accession>
<comment type="cofactor">
    <cofactor evidence="3">
        <name>Zn(2+)</name>
        <dbReference type="ChEBI" id="CHEBI:29105"/>
    </cofactor>
</comment>
<gene>
    <name evidence="10" type="ORF">SDC9_37977</name>
</gene>
<comment type="cofactor">
    <cofactor evidence="1">
        <name>Co(2+)</name>
        <dbReference type="ChEBI" id="CHEBI:48828"/>
    </cofactor>
</comment>
<dbReference type="Pfam" id="PF02073">
    <property type="entry name" value="Peptidase_M29"/>
    <property type="match status" value="1"/>
</dbReference>
<dbReference type="SUPFAM" id="SSF144052">
    <property type="entry name" value="Thermophilic metalloprotease-like"/>
    <property type="match status" value="1"/>
</dbReference>
<dbReference type="GO" id="GO:0006508">
    <property type="term" value="P:proteolysis"/>
    <property type="evidence" value="ECO:0007669"/>
    <property type="project" value="UniProtKB-KW"/>
</dbReference>
<comment type="cofactor">
    <cofactor evidence="2">
        <name>Mg(2+)</name>
        <dbReference type="ChEBI" id="CHEBI:18420"/>
    </cofactor>
</comment>
<dbReference type="AlphaFoldDB" id="A0A644VKN1"/>
<evidence type="ECO:0000256" key="1">
    <source>
        <dbReference type="ARBA" id="ARBA00001941"/>
    </source>
</evidence>
<keyword evidence="5 10" id="KW-0031">Aminopeptidase</keyword>
<keyword evidence="6" id="KW-0645">Protease</keyword>
<organism evidence="10">
    <name type="scientific">bioreactor metagenome</name>
    <dbReference type="NCBI Taxonomy" id="1076179"/>
    <lineage>
        <taxon>unclassified sequences</taxon>
        <taxon>metagenomes</taxon>
        <taxon>ecological metagenomes</taxon>
    </lineage>
</organism>
<keyword evidence="9" id="KW-0482">Metalloprotease</keyword>
<evidence type="ECO:0000313" key="10">
    <source>
        <dbReference type="EMBL" id="MPL91891.1"/>
    </source>
</evidence>